<gene>
    <name evidence="2" type="ORF">CTEN210_15884</name>
</gene>
<evidence type="ECO:0000313" key="3">
    <source>
        <dbReference type="Proteomes" id="UP001054902"/>
    </source>
</evidence>
<comment type="caution">
    <text evidence="2">The sequence shown here is derived from an EMBL/GenBank/DDBJ whole genome shotgun (WGS) entry which is preliminary data.</text>
</comment>
<keyword evidence="1" id="KW-0812">Transmembrane</keyword>
<evidence type="ECO:0000256" key="1">
    <source>
        <dbReference type="SAM" id="Phobius"/>
    </source>
</evidence>
<name>A0AAD3D7V2_9STRA</name>
<proteinExistence type="predicted"/>
<feature type="transmembrane region" description="Helical" evidence="1">
    <location>
        <begin position="240"/>
        <end position="259"/>
    </location>
</feature>
<keyword evidence="1" id="KW-1133">Transmembrane helix</keyword>
<reference evidence="2 3" key="1">
    <citation type="journal article" date="2021" name="Sci. Rep.">
        <title>The genome of the diatom Chaetoceros tenuissimus carries an ancient integrated fragment of an extant virus.</title>
        <authorList>
            <person name="Hongo Y."/>
            <person name="Kimura K."/>
            <person name="Takaki Y."/>
            <person name="Yoshida Y."/>
            <person name="Baba S."/>
            <person name="Kobayashi G."/>
            <person name="Nagasaki K."/>
            <person name="Hano T."/>
            <person name="Tomaru Y."/>
        </authorList>
    </citation>
    <scope>NUCLEOTIDE SEQUENCE [LARGE SCALE GENOMIC DNA]</scope>
    <source>
        <strain evidence="2 3">NIES-3715</strain>
    </source>
</reference>
<dbReference type="AlphaFoldDB" id="A0AAD3D7V2"/>
<evidence type="ECO:0000313" key="2">
    <source>
        <dbReference type="EMBL" id="GFH59408.1"/>
    </source>
</evidence>
<protein>
    <submittedName>
        <fullName evidence="2">Uncharacterized protein</fullName>
    </submittedName>
</protein>
<dbReference type="EMBL" id="BLLK01000062">
    <property type="protein sequence ID" value="GFH59408.1"/>
    <property type="molecule type" value="Genomic_DNA"/>
</dbReference>
<keyword evidence="1" id="KW-0472">Membrane</keyword>
<accession>A0AAD3D7V2</accession>
<keyword evidence="3" id="KW-1185">Reference proteome</keyword>
<sequence length="309" mass="35675">MRRYMVVSSITQDYIRCKIDMNFRRRGKKQQHLWVLSIENIAQACLLEQVILIATLQQLRLHIREVSFQEISLDLSDRTRMLSISRTCLLAPIFLSVFCDALKAYMFYENAECSGDEYIKGSLTYEYDDYRSLNSKGFIVDSYNGPCYYFEDGYFDFTNDINNNNDLDAVDEYMKQGYCTQCDGVYGCSSRKNSCENFFSISPNNETYYEDAQDNNAYVITRAKQIQRLIKRQIQKDNTVNFGGVFIGAIAMVVILGTLKYSIAAIKDLREATIGFCNDNYENYCSDGEDESLAPKDYKAKIYVPSFMV</sequence>
<dbReference type="Proteomes" id="UP001054902">
    <property type="component" value="Unassembled WGS sequence"/>
</dbReference>
<organism evidence="2 3">
    <name type="scientific">Chaetoceros tenuissimus</name>
    <dbReference type="NCBI Taxonomy" id="426638"/>
    <lineage>
        <taxon>Eukaryota</taxon>
        <taxon>Sar</taxon>
        <taxon>Stramenopiles</taxon>
        <taxon>Ochrophyta</taxon>
        <taxon>Bacillariophyta</taxon>
        <taxon>Coscinodiscophyceae</taxon>
        <taxon>Chaetocerotophycidae</taxon>
        <taxon>Chaetocerotales</taxon>
        <taxon>Chaetocerotaceae</taxon>
        <taxon>Chaetoceros</taxon>
    </lineage>
</organism>